<dbReference type="InterPro" id="IPR050386">
    <property type="entry name" value="Glycosyl_hydrolase_5"/>
</dbReference>
<evidence type="ECO:0000256" key="1">
    <source>
        <dbReference type="ARBA" id="ARBA00004613"/>
    </source>
</evidence>
<proteinExistence type="inferred from homology"/>
<comment type="caution">
    <text evidence="10">The sequence shown here is derived from an EMBL/GenBank/DDBJ whole genome shotgun (WGS) entry which is preliminary data.</text>
</comment>
<evidence type="ECO:0000313" key="11">
    <source>
        <dbReference type="Proteomes" id="UP000242875"/>
    </source>
</evidence>
<protein>
    <recommendedName>
        <fullName evidence="9">glucan 1,3-beta-glucosidase</fullName>
        <ecNumber evidence="9">3.2.1.58</ecNumber>
    </recommendedName>
</protein>
<evidence type="ECO:0000256" key="4">
    <source>
        <dbReference type="ARBA" id="ARBA00022729"/>
    </source>
</evidence>
<keyword evidence="6" id="KW-0326">Glycosidase</keyword>
<organism evidence="10 11">
    <name type="scientific">Bifiguratus adelaidae</name>
    <dbReference type="NCBI Taxonomy" id="1938954"/>
    <lineage>
        <taxon>Eukaryota</taxon>
        <taxon>Fungi</taxon>
        <taxon>Fungi incertae sedis</taxon>
        <taxon>Mucoromycota</taxon>
        <taxon>Mucoromycotina</taxon>
        <taxon>Endogonomycetes</taxon>
        <taxon>Endogonales</taxon>
        <taxon>Endogonales incertae sedis</taxon>
        <taxon>Bifiguratus</taxon>
    </lineage>
</organism>
<evidence type="ECO:0000256" key="7">
    <source>
        <dbReference type="ARBA" id="ARBA00023316"/>
    </source>
</evidence>
<dbReference type="GO" id="GO:0005576">
    <property type="term" value="C:extracellular region"/>
    <property type="evidence" value="ECO:0007669"/>
    <property type="project" value="UniProtKB-SubCell"/>
</dbReference>
<dbReference type="EC" id="3.2.1.58" evidence="9"/>
<keyword evidence="3" id="KW-0964">Secreted</keyword>
<dbReference type="SUPFAM" id="SSF51445">
    <property type="entry name" value="(Trans)glycosidases"/>
    <property type="match status" value="1"/>
</dbReference>
<sequence length="366" mass="42587">MRKAFKSLFSSSHNDYPGNSGLNQIPFQTQPAAPTVKGRGFVWGRDKVRGVNLGGWLVLEKWITPTLFQQYAPKAKDEWTFCQQLGPRALQALQGHWNTWVTEQDIARLSSMGLNMLRIPIGYWAFQLKGVPGSQNGFDNSGRQGPIEWTKGGYNGENIQRSLAVVQQVVDIFIRDSEFSTTVNCLQLVNECANWGLDMNVVKQYYETSYKIIRSASSEIKIVLHDGFQWYTFWNGFMRPPDYQNVLMDTHKYQCFDNSMKGWSRKRHMEHTDWLHEQLEGSDRNLWTIVGEWSLALIESRGGHPNTWDAEYRSYMKEYAERQMAVYERASGWIYWNFKTEDAPEWNYMLLVETNIIPNPPNARFM</sequence>
<evidence type="ECO:0000256" key="3">
    <source>
        <dbReference type="ARBA" id="ARBA00022525"/>
    </source>
</evidence>
<dbReference type="Proteomes" id="UP000242875">
    <property type="component" value="Unassembled WGS sequence"/>
</dbReference>
<dbReference type="EMBL" id="MVBO01000003">
    <property type="protein sequence ID" value="OZJ06420.1"/>
    <property type="molecule type" value="Genomic_DNA"/>
</dbReference>
<dbReference type="GO" id="GO:0009986">
    <property type="term" value="C:cell surface"/>
    <property type="evidence" value="ECO:0007669"/>
    <property type="project" value="TreeGrafter"/>
</dbReference>
<evidence type="ECO:0000256" key="8">
    <source>
        <dbReference type="ARBA" id="ARBA00036824"/>
    </source>
</evidence>
<evidence type="ECO:0000256" key="6">
    <source>
        <dbReference type="ARBA" id="ARBA00023295"/>
    </source>
</evidence>
<accession>A0A261Y701</accession>
<dbReference type="GO" id="GO:0009251">
    <property type="term" value="P:glucan catabolic process"/>
    <property type="evidence" value="ECO:0007669"/>
    <property type="project" value="TreeGrafter"/>
</dbReference>
<dbReference type="OrthoDB" id="417697at2759"/>
<dbReference type="GO" id="GO:0004338">
    <property type="term" value="F:glucan exo-1,3-beta-glucosidase activity"/>
    <property type="evidence" value="ECO:0007669"/>
    <property type="project" value="UniProtKB-EC"/>
</dbReference>
<evidence type="ECO:0000313" key="10">
    <source>
        <dbReference type="EMBL" id="OZJ06420.1"/>
    </source>
</evidence>
<dbReference type="Gene3D" id="3.20.20.80">
    <property type="entry name" value="Glycosidases"/>
    <property type="match status" value="1"/>
</dbReference>
<dbReference type="InterPro" id="IPR017853">
    <property type="entry name" value="GH"/>
</dbReference>
<keyword evidence="7" id="KW-0961">Cell wall biogenesis/degradation</keyword>
<dbReference type="AlphaFoldDB" id="A0A261Y701"/>
<reference evidence="10 11" key="1">
    <citation type="journal article" date="2017" name="Mycologia">
        <title>Bifiguratus adelaidae, gen. et sp. nov., a new member of Mucoromycotina in endophytic and soil-dwelling habitats.</title>
        <authorList>
            <person name="Torres-Cruz T.J."/>
            <person name="Billingsley Tobias T.L."/>
            <person name="Almatruk M."/>
            <person name="Hesse C."/>
            <person name="Kuske C.R."/>
            <person name="Desiro A."/>
            <person name="Benucci G.M."/>
            <person name="Bonito G."/>
            <person name="Stajich J.E."/>
            <person name="Dunlap C."/>
            <person name="Arnold A.E."/>
            <person name="Porras-Alfaro A."/>
        </authorList>
    </citation>
    <scope>NUCLEOTIDE SEQUENCE [LARGE SCALE GENOMIC DNA]</scope>
    <source>
        <strain evidence="10 11">AZ0501</strain>
    </source>
</reference>
<gene>
    <name evidence="10" type="ORF">BZG36_00517</name>
</gene>
<keyword evidence="4" id="KW-0732">Signal</keyword>
<dbReference type="PANTHER" id="PTHR31297:SF1">
    <property type="entry name" value="GLUCAN 1,3-BETA-GLUCOSIDASE I_II-RELATED"/>
    <property type="match status" value="1"/>
</dbReference>
<comment type="catalytic activity">
    <reaction evidence="8">
        <text>Successive hydrolysis of beta-D-glucose units from the non-reducing ends of (1-&gt;3)-beta-D-glucans, releasing alpha-glucose.</text>
        <dbReference type="EC" id="3.2.1.58"/>
    </reaction>
</comment>
<evidence type="ECO:0000256" key="2">
    <source>
        <dbReference type="ARBA" id="ARBA00005641"/>
    </source>
</evidence>
<name>A0A261Y701_9FUNG</name>
<comment type="subcellular location">
    <subcellularLocation>
        <location evidence="1">Secreted</location>
    </subcellularLocation>
</comment>
<dbReference type="PANTHER" id="PTHR31297">
    <property type="entry name" value="GLUCAN ENDO-1,6-BETA-GLUCOSIDASE B"/>
    <property type="match status" value="1"/>
</dbReference>
<dbReference type="GO" id="GO:0071555">
    <property type="term" value="P:cell wall organization"/>
    <property type="evidence" value="ECO:0007669"/>
    <property type="project" value="UniProtKB-KW"/>
</dbReference>
<comment type="similarity">
    <text evidence="2">Belongs to the glycosyl hydrolase 5 (cellulase A) family.</text>
</comment>
<evidence type="ECO:0000256" key="9">
    <source>
        <dbReference type="ARBA" id="ARBA00038929"/>
    </source>
</evidence>
<keyword evidence="11" id="KW-1185">Reference proteome</keyword>
<keyword evidence="5" id="KW-0378">Hydrolase</keyword>
<evidence type="ECO:0000256" key="5">
    <source>
        <dbReference type="ARBA" id="ARBA00022801"/>
    </source>
</evidence>